<gene>
    <name evidence="2" type="ORF">Tco_1124268</name>
</gene>
<keyword evidence="3" id="KW-1185">Reference proteome</keyword>
<feature type="compositionally biased region" description="Polar residues" evidence="1">
    <location>
        <begin position="80"/>
        <end position="94"/>
    </location>
</feature>
<protein>
    <submittedName>
        <fullName evidence="2">Uncharacterized protein</fullName>
    </submittedName>
</protein>
<accession>A0ABQ5J5Q1</accession>
<reference evidence="2" key="2">
    <citation type="submission" date="2022-01" db="EMBL/GenBank/DDBJ databases">
        <authorList>
            <person name="Yamashiro T."/>
            <person name="Shiraishi A."/>
            <person name="Satake H."/>
            <person name="Nakayama K."/>
        </authorList>
    </citation>
    <scope>NUCLEOTIDE SEQUENCE</scope>
</reference>
<reference evidence="2" key="1">
    <citation type="journal article" date="2022" name="Int. J. Mol. Sci.">
        <title>Draft Genome of Tanacetum Coccineum: Genomic Comparison of Closely Related Tanacetum-Family Plants.</title>
        <authorList>
            <person name="Yamashiro T."/>
            <person name="Shiraishi A."/>
            <person name="Nakayama K."/>
            <person name="Satake H."/>
        </authorList>
    </citation>
    <scope>NUCLEOTIDE SEQUENCE</scope>
</reference>
<dbReference type="EMBL" id="BQNB010021577">
    <property type="protein sequence ID" value="GJU07838.1"/>
    <property type="molecule type" value="Genomic_DNA"/>
</dbReference>
<evidence type="ECO:0000313" key="2">
    <source>
        <dbReference type="EMBL" id="GJU07838.1"/>
    </source>
</evidence>
<evidence type="ECO:0000313" key="3">
    <source>
        <dbReference type="Proteomes" id="UP001151760"/>
    </source>
</evidence>
<dbReference type="Proteomes" id="UP001151760">
    <property type="component" value="Unassembled WGS sequence"/>
</dbReference>
<feature type="region of interest" description="Disordered" evidence="1">
    <location>
        <begin position="42"/>
        <end position="94"/>
    </location>
</feature>
<sequence length="94" mass="10324">MFDEYFNPLTIAVSPVPVAVELRTVDIVDSPVSTLIDLDAPSSSILSTQEQEHSPIISQGFKESPKEPHYHDDPLHEDSNSQGLSSNVRPSHSI</sequence>
<comment type="caution">
    <text evidence="2">The sequence shown here is derived from an EMBL/GenBank/DDBJ whole genome shotgun (WGS) entry which is preliminary data.</text>
</comment>
<feature type="compositionally biased region" description="Basic and acidic residues" evidence="1">
    <location>
        <begin position="63"/>
        <end position="79"/>
    </location>
</feature>
<organism evidence="2 3">
    <name type="scientific">Tanacetum coccineum</name>
    <dbReference type="NCBI Taxonomy" id="301880"/>
    <lineage>
        <taxon>Eukaryota</taxon>
        <taxon>Viridiplantae</taxon>
        <taxon>Streptophyta</taxon>
        <taxon>Embryophyta</taxon>
        <taxon>Tracheophyta</taxon>
        <taxon>Spermatophyta</taxon>
        <taxon>Magnoliopsida</taxon>
        <taxon>eudicotyledons</taxon>
        <taxon>Gunneridae</taxon>
        <taxon>Pentapetalae</taxon>
        <taxon>asterids</taxon>
        <taxon>campanulids</taxon>
        <taxon>Asterales</taxon>
        <taxon>Asteraceae</taxon>
        <taxon>Asteroideae</taxon>
        <taxon>Anthemideae</taxon>
        <taxon>Anthemidinae</taxon>
        <taxon>Tanacetum</taxon>
    </lineage>
</organism>
<name>A0ABQ5J5Q1_9ASTR</name>
<evidence type="ECO:0000256" key="1">
    <source>
        <dbReference type="SAM" id="MobiDB-lite"/>
    </source>
</evidence>
<proteinExistence type="predicted"/>